<evidence type="ECO:0000256" key="2">
    <source>
        <dbReference type="ARBA" id="ARBA00022729"/>
    </source>
</evidence>
<evidence type="ECO:0000313" key="5">
    <source>
        <dbReference type="Proteomes" id="UP000694924"/>
    </source>
</evidence>
<evidence type="ECO:0000259" key="4">
    <source>
        <dbReference type="SMART" id="SM00082"/>
    </source>
</evidence>
<dbReference type="Pfam" id="PF00560">
    <property type="entry name" value="LRR_1"/>
    <property type="match status" value="1"/>
</dbReference>
<sequence>MEGNHLKYIDKSAFSSNEQLSIAKFSNNMLQFDSSNETLSPFYNNRLLTELHLANNRIKHFFRDWAANKVELELLDLSYNNISTITTDDFVFWKHIVIVNLRNNNIKKIFLNNIESSAKRNYGNRHFVIDVKNNPLSCDCSLYDIVRYFNGDMPVTVYNFIELILGNLTCVQPDGTQGPLINQLDFKTYKCQEDAFFELHKNCQTRCTCYVRPYDKARILDCSYKNIPIFRIDKSKVHFVSMHALVLNFTGNHLKKIPSLDDLQEFNLIELFLSNNQISKVSLDNFPTTLKVPRLDYNVSNFLYRQDFQVFTLSGNPFICDCDNRFLYRLVLGKQHIHKDLKNVKCKDRNIPLLNMTHEQLCPSMFRH</sequence>
<feature type="domain" description="LRRCT" evidence="4">
    <location>
        <begin position="134"/>
        <end position="192"/>
    </location>
</feature>
<reference evidence="6" key="1">
    <citation type="submission" date="2025-08" db="UniProtKB">
        <authorList>
            <consortium name="RefSeq"/>
        </authorList>
    </citation>
    <scope>IDENTIFICATION</scope>
    <source>
        <tissue evidence="6">Whole body</tissue>
    </source>
</reference>
<evidence type="ECO:0000313" key="6">
    <source>
        <dbReference type="RefSeq" id="XP_015189900.1"/>
    </source>
</evidence>
<keyword evidence="2" id="KW-0732">Signal</keyword>
<dbReference type="Proteomes" id="UP000694924">
    <property type="component" value="Unplaced"/>
</dbReference>
<dbReference type="InterPro" id="IPR000483">
    <property type="entry name" value="Cys-rich_flank_reg_C"/>
</dbReference>
<dbReference type="InterPro" id="IPR032675">
    <property type="entry name" value="LRR_dom_sf"/>
</dbReference>
<evidence type="ECO:0000256" key="3">
    <source>
        <dbReference type="ARBA" id="ARBA00022737"/>
    </source>
</evidence>
<keyword evidence="1" id="KW-0433">Leucine-rich repeat</keyword>
<dbReference type="SMART" id="SM00082">
    <property type="entry name" value="LRRCT"/>
    <property type="match status" value="2"/>
</dbReference>
<gene>
    <name evidence="6" type="primary">LOC107073720</name>
</gene>
<dbReference type="RefSeq" id="XP_015189900.1">
    <property type="nucleotide sequence ID" value="XM_015334414.1"/>
</dbReference>
<dbReference type="Gene3D" id="3.80.10.10">
    <property type="entry name" value="Ribonuclease Inhibitor"/>
    <property type="match status" value="2"/>
</dbReference>
<proteinExistence type="predicted"/>
<name>A0ABM1JBR2_POLDO</name>
<dbReference type="GeneID" id="107073720"/>
<keyword evidence="3" id="KW-0677">Repeat</keyword>
<feature type="domain" description="LRRCT" evidence="4">
    <location>
        <begin position="316"/>
        <end position="363"/>
    </location>
</feature>
<dbReference type="Pfam" id="PF13855">
    <property type="entry name" value="LRR_8"/>
    <property type="match status" value="1"/>
</dbReference>
<evidence type="ECO:0000256" key="1">
    <source>
        <dbReference type="ARBA" id="ARBA00022614"/>
    </source>
</evidence>
<dbReference type="PANTHER" id="PTHR24366">
    <property type="entry name" value="IG(IMMUNOGLOBULIN) AND LRR(LEUCINE RICH REPEAT) DOMAINS"/>
    <property type="match status" value="1"/>
</dbReference>
<protein>
    <submittedName>
        <fullName evidence="6">Protein toll-like</fullName>
    </submittedName>
</protein>
<accession>A0ABM1JBR2</accession>
<organism evidence="5 6">
    <name type="scientific">Polistes dominula</name>
    <name type="common">European paper wasp</name>
    <name type="synonym">Vespa dominula</name>
    <dbReference type="NCBI Taxonomy" id="743375"/>
    <lineage>
        <taxon>Eukaryota</taxon>
        <taxon>Metazoa</taxon>
        <taxon>Ecdysozoa</taxon>
        <taxon>Arthropoda</taxon>
        <taxon>Hexapoda</taxon>
        <taxon>Insecta</taxon>
        <taxon>Pterygota</taxon>
        <taxon>Neoptera</taxon>
        <taxon>Endopterygota</taxon>
        <taxon>Hymenoptera</taxon>
        <taxon>Apocrita</taxon>
        <taxon>Aculeata</taxon>
        <taxon>Vespoidea</taxon>
        <taxon>Vespidae</taxon>
        <taxon>Polistinae</taxon>
        <taxon>Polistini</taxon>
        <taxon>Polistes</taxon>
    </lineage>
</organism>
<keyword evidence="5" id="KW-1185">Reference proteome</keyword>
<dbReference type="PANTHER" id="PTHR24366:SF96">
    <property type="entry name" value="LEUCINE RICH REPEAT CONTAINING 53"/>
    <property type="match status" value="1"/>
</dbReference>
<dbReference type="PROSITE" id="PS51450">
    <property type="entry name" value="LRR"/>
    <property type="match status" value="2"/>
</dbReference>
<dbReference type="SUPFAM" id="SSF52058">
    <property type="entry name" value="L domain-like"/>
    <property type="match status" value="2"/>
</dbReference>
<dbReference type="InterPro" id="IPR001611">
    <property type="entry name" value="Leu-rich_rpt"/>
</dbReference>